<dbReference type="PANTHER" id="PTHR22799">
    <property type="entry name" value="TETRANECTIN-RELATED"/>
    <property type="match status" value="1"/>
</dbReference>
<evidence type="ECO:0000256" key="4">
    <source>
        <dbReference type="SAM" id="Phobius"/>
    </source>
</evidence>
<accession>A0A9J7LJA4</accession>
<evidence type="ECO:0000313" key="7">
    <source>
        <dbReference type="RefSeq" id="XP_035682750.1"/>
    </source>
</evidence>
<evidence type="ECO:0000256" key="1">
    <source>
        <dbReference type="ARBA" id="ARBA00022734"/>
    </source>
</evidence>
<dbReference type="GO" id="GO:0030246">
    <property type="term" value="F:carbohydrate binding"/>
    <property type="evidence" value="ECO:0007669"/>
    <property type="project" value="UniProtKB-KW"/>
</dbReference>
<feature type="domain" description="C-type lectin" evidence="5">
    <location>
        <begin position="184"/>
        <end position="304"/>
    </location>
</feature>
<dbReference type="SMART" id="SM00034">
    <property type="entry name" value="CLECT"/>
    <property type="match status" value="1"/>
</dbReference>
<dbReference type="RefSeq" id="XP_035682750.1">
    <property type="nucleotide sequence ID" value="XM_035826857.1"/>
</dbReference>
<keyword evidence="4" id="KW-1133">Transmembrane helix</keyword>
<keyword evidence="2" id="KW-1015">Disulfide bond</keyword>
<proteinExistence type="predicted"/>
<dbReference type="InterPro" id="IPR051663">
    <property type="entry name" value="CLec_Tetranectin-domain"/>
</dbReference>
<dbReference type="GeneID" id="118420148"/>
<keyword evidence="6" id="KW-1185">Reference proteome</keyword>
<evidence type="ECO:0000256" key="2">
    <source>
        <dbReference type="ARBA" id="ARBA00023157"/>
    </source>
</evidence>
<organism evidence="6 7">
    <name type="scientific">Branchiostoma floridae</name>
    <name type="common">Florida lancelet</name>
    <name type="synonym">Amphioxus</name>
    <dbReference type="NCBI Taxonomy" id="7739"/>
    <lineage>
        <taxon>Eukaryota</taxon>
        <taxon>Metazoa</taxon>
        <taxon>Chordata</taxon>
        <taxon>Cephalochordata</taxon>
        <taxon>Leptocardii</taxon>
        <taxon>Amphioxiformes</taxon>
        <taxon>Branchiostomatidae</taxon>
        <taxon>Branchiostoma</taxon>
    </lineage>
</organism>
<dbReference type="OrthoDB" id="8950604at2759"/>
<keyword evidence="4" id="KW-0472">Membrane</keyword>
<protein>
    <submittedName>
        <fullName evidence="7">Hepatic lectin-like</fullName>
    </submittedName>
</protein>
<dbReference type="PROSITE" id="PS50041">
    <property type="entry name" value="C_TYPE_LECTIN_2"/>
    <property type="match status" value="1"/>
</dbReference>
<reference evidence="7" key="2">
    <citation type="submission" date="2025-08" db="UniProtKB">
        <authorList>
            <consortium name="RefSeq"/>
        </authorList>
    </citation>
    <scope>IDENTIFICATION</scope>
    <source>
        <strain evidence="7">S238N-H82</strain>
        <tissue evidence="7">Testes</tissue>
    </source>
</reference>
<keyword evidence="1" id="KW-0430">Lectin</keyword>
<sequence>MTEREKPAPGPLAAGSGAGGHVCEPPSPQNTSPSGRDGDNEFQNRREGLEASSNTGDNELQGAPLENPVERAEIEQTGEGIGPQVDLPRHTTETTADRTDDDGANEGRSLKNFIRAHRSCMVAVVVILTIMALTTVILIIKMEISQLSVAVAALSNMDIKVNPIVSYEKMEKTLVLCPKGYREFRGICYKDFKAAKTFSEAATACLFDGGTLAQPKDADINAFLVSLHDPEDEFDRFWFGLHDRRQEGSFEWVDGTPLGKYNSWGQGQPEDRTGIEDCVGYIYINGQTSWFDSTCTFKRSFICQVTPGKNTME</sequence>
<reference evidence="6" key="1">
    <citation type="journal article" date="2020" name="Nat. Ecol. Evol.">
        <title>Deeply conserved synteny resolves early events in vertebrate evolution.</title>
        <authorList>
            <person name="Simakov O."/>
            <person name="Marletaz F."/>
            <person name="Yue J.X."/>
            <person name="O'Connell B."/>
            <person name="Jenkins J."/>
            <person name="Brandt A."/>
            <person name="Calef R."/>
            <person name="Tung C.H."/>
            <person name="Huang T.K."/>
            <person name="Schmutz J."/>
            <person name="Satoh N."/>
            <person name="Yu J.K."/>
            <person name="Putnam N.H."/>
            <person name="Green R.E."/>
            <person name="Rokhsar D.S."/>
        </authorList>
    </citation>
    <scope>NUCLEOTIDE SEQUENCE [LARGE SCALE GENOMIC DNA]</scope>
    <source>
        <strain evidence="6">S238N-H82</strain>
    </source>
</reference>
<feature type="region of interest" description="Disordered" evidence="3">
    <location>
        <begin position="78"/>
        <end position="105"/>
    </location>
</feature>
<dbReference type="InterPro" id="IPR018378">
    <property type="entry name" value="C-type_lectin_CS"/>
</dbReference>
<dbReference type="Proteomes" id="UP000001554">
    <property type="component" value="Chromosome 7"/>
</dbReference>
<evidence type="ECO:0000259" key="5">
    <source>
        <dbReference type="PROSITE" id="PS50041"/>
    </source>
</evidence>
<dbReference type="InterPro" id="IPR016186">
    <property type="entry name" value="C-type_lectin-like/link_sf"/>
</dbReference>
<dbReference type="InterPro" id="IPR016187">
    <property type="entry name" value="CTDL_fold"/>
</dbReference>
<dbReference type="SUPFAM" id="SSF56436">
    <property type="entry name" value="C-type lectin-like"/>
    <property type="match status" value="1"/>
</dbReference>
<feature type="compositionally biased region" description="Basic and acidic residues" evidence="3">
    <location>
        <begin position="36"/>
        <end position="49"/>
    </location>
</feature>
<keyword evidence="4" id="KW-0812">Transmembrane</keyword>
<feature type="region of interest" description="Disordered" evidence="3">
    <location>
        <begin position="1"/>
        <end position="65"/>
    </location>
</feature>
<gene>
    <name evidence="7" type="primary">LOC118420148</name>
</gene>
<feature type="compositionally biased region" description="Basic and acidic residues" evidence="3">
    <location>
        <begin position="87"/>
        <end position="98"/>
    </location>
</feature>
<dbReference type="PANTHER" id="PTHR22799:SF6">
    <property type="entry name" value="C-TYPE LECTIN DOMAIN FAMILY 4 MEMBER M-LIKE"/>
    <property type="match status" value="1"/>
</dbReference>
<dbReference type="InterPro" id="IPR001304">
    <property type="entry name" value="C-type_lectin-like"/>
</dbReference>
<evidence type="ECO:0000256" key="3">
    <source>
        <dbReference type="SAM" id="MobiDB-lite"/>
    </source>
</evidence>
<evidence type="ECO:0000313" key="6">
    <source>
        <dbReference type="Proteomes" id="UP000001554"/>
    </source>
</evidence>
<feature type="transmembrane region" description="Helical" evidence="4">
    <location>
        <begin position="120"/>
        <end position="140"/>
    </location>
</feature>
<dbReference type="AlphaFoldDB" id="A0A9J7LJA4"/>
<dbReference type="Pfam" id="PF00059">
    <property type="entry name" value="Lectin_C"/>
    <property type="match status" value="1"/>
</dbReference>
<dbReference type="Gene3D" id="3.10.100.10">
    <property type="entry name" value="Mannose-Binding Protein A, subunit A"/>
    <property type="match status" value="1"/>
</dbReference>
<dbReference type="KEGG" id="bfo:118420148"/>
<dbReference type="PROSITE" id="PS00615">
    <property type="entry name" value="C_TYPE_LECTIN_1"/>
    <property type="match status" value="1"/>
</dbReference>
<dbReference type="CDD" id="cd00037">
    <property type="entry name" value="CLECT"/>
    <property type="match status" value="1"/>
</dbReference>
<name>A0A9J7LJA4_BRAFL</name>